<proteinExistence type="predicted"/>
<keyword evidence="1" id="KW-0812">Transmembrane</keyword>
<name>G7VCT7_9CREN</name>
<gene>
    <name evidence="2" type="ORF">P186_1195</name>
</gene>
<dbReference type="KEGG" id="pyr:P186_1195"/>
<dbReference type="Proteomes" id="UP000005867">
    <property type="component" value="Chromosome"/>
</dbReference>
<keyword evidence="1" id="KW-1133">Transmembrane helix</keyword>
<dbReference type="BioCyc" id="PSP1104324:GJSN-1165-MONOMER"/>
<dbReference type="GeneID" id="11595448"/>
<dbReference type="RefSeq" id="WP_014288454.1">
    <property type="nucleotide sequence ID" value="NC_016645.1"/>
</dbReference>
<reference evidence="2 3" key="1">
    <citation type="journal article" date="2012" name="J. Bacteriol.">
        <title>Complete genome sequence of strain 1860, a crenarchaeon of the genus pyrobaculum able to grow with various electron acceptors.</title>
        <authorList>
            <person name="Mardanov A.V."/>
            <person name="Gumerov V.M."/>
            <person name="Slobodkina G.B."/>
            <person name="Beletsky A.V."/>
            <person name="Bonch-Osmolovskaya E.A."/>
            <person name="Ravin N.V."/>
            <person name="Skryabin K.G."/>
        </authorList>
    </citation>
    <scope>NUCLEOTIDE SEQUENCE [LARGE SCALE GENOMIC DNA]</scope>
    <source>
        <strain evidence="2 3">1860</strain>
    </source>
</reference>
<dbReference type="AlphaFoldDB" id="G7VCT7"/>
<sequence length="368" mass="40638">MRGLTTLRDITIFAGLMAMAVAIITQLYPVREGPSEVPTCSDCAFKLVGPYVVKQYDSYAAVESAGRQLARFGWAYFGGYPLAPGQNATCVGEMYLWVVDGIIYVSCDGSASRFGQFVAGRPGLALDTSAFCRTGCVFVDASDGWGQIALPVTASIWGPRSAYKTANTWFWVCIDVKPPPEGTYYVEAVFPGNSSLPRMEVRKTVIVKTESAVSGSNYILLQGSDPDDYRPTALKVFNLTAYWSAGSTRARIYVNPVSYFDVDNKGALLDYLLAWEDCQRCDPPDGFALYYDEVWRLWYDGRWHLERIRGWCHNEVSLNGTVVKASGHCGSVSLTWGGDTADVYFKSAVDGAMNARFTVKYERVCREG</sequence>
<dbReference type="eggNOG" id="arCOG07478">
    <property type="taxonomic scope" value="Archaea"/>
</dbReference>
<feature type="transmembrane region" description="Helical" evidence="1">
    <location>
        <begin position="12"/>
        <end position="30"/>
    </location>
</feature>
<keyword evidence="3" id="KW-1185">Reference proteome</keyword>
<dbReference type="EMBL" id="CP003098">
    <property type="protein sequence ID" value="AET32626.1"/>
    <property type="molecule type" value="Genomic_DNA"/>
</dbReference>
<protein>
    <submittedName>
        <fullName evidence="2">Uncharacterized protein</fullName>
    </submittedName>
</protein>
<organism evidence="2 3">
    <name type="scientific">Pyrobaculum ferrireducens</name>
    <dbReference type="NCBI Taxonomy" id="1104324"/>
    <lineage>
        <taxon>Archaea</taxon>
        <taxon>Thermoproteota</taxon>
        <taxon>Thermoprotei</taxon>
        <taxon>Thermoproteales</taxon>
        <taxon>Thermoproteaceae</taxon>
        <taxon>Pyrobaculum</taxon>
    </lineage>
</organism>
<evidence type="ECO:0000313" key="3">
    <source>
        <dbReference type="Proteomes" id="UP000005867"/>
    </source>
</evidence>
<keyword evidence="1" id="KW-0472">Membrane</keyword>
<dbReference type="HOGENOM" id="CLU_751466_0_0_2"/>
<evidence type="ECO:0000256" key="1">
    <source>
        <dbReference type="SAM" id="Phobius"/>
    </source>
</evidence>
<accession>G7VCT7</accession>
<dbReference type="STRING" id="1104324.P186_1195"/>
<evidence type="ECO:0000313" key="2">
    <source>
        <dbReference type="EMBL" id="AET32626.1"/>
    </source>
</evidence>